<accession>A0AAV2HEW9</accession>
<name>A0AAV2HEW9_LYMST</name>
<evidence type="ECO:0000256" key="1">
    <source>
        <dbReference type="SAM" id="MobiDB-lite"/>
    </source>
</evidence>
<evidence type="ECO:0000313" key="3">
    <source>
        <dbReference type="EMBL" id="CAL1532366.1"/>
    </source>
</evidence>
<proteinExistence type="predicted"/>
<dbReference type="Gene3D" id="1.10.533.10">
    <property type="entry name" value="Death Domain, Fas"/>
    <property type="match status" value="1"/>
</dbReference>
<sequence>MSDDDMPEISSTEIARQGVRKITIDPRTGNPVPSFTAETRFTKVNIQNAQNVVNRGTLNVTVDKSGARKKKAVLNKKPVTESGSRPTQNQLMDIKDRVGADWKDMGRRLEFDDAVLEQIQLENHPLPLGETIYQILRKWLQRENERATRKRLAAVFMKLERGDLADLLADDTDD</sequence>
<evidence type="ECO:0000313" key="4">
    <source>
        <dbReference type="Proteomes" id="UP001497497"/>
    </source>
</evidence>
<keyword evidence="4" id="KW-1185">Reference proteome</keyword>
<dbReference type="CDD" id="cd01670">
    <property type="entry name" value="Death"/>
    <property type="match status" value="1"/>
</dbReference>
<comment type="caution">
    <text evidence="3">The sequence shown here is derived from an EMBL/GenBank/DDBJ whole genome shotgun (WGS) entry which is preliminary data.</text>
</comment>
<feature type="domain" description="Death" evidence="2">
    <location>
        <begin position="87"/>
        <end position="172"/>
    </location>
</feature>
<gene>
    <name evidence="3" type="ORF">GSLYS_00006445001</name>
</gene>
<dbReference type="PROSITE" id="PS50017">
    <property type="entry name" value="DEATH_DOMAIN"/>
    <property type="match status" value="1"/>
</dbReference>
<organism evidence="3 4">
    <name type="scientific">Lymnaea stagnalis</name>
    <name type="common">Great pond snail</name>
    <name type="synonym">Helix stagnalis</name>
    <dbReference type="NCBI Taxonomy" id="6523"/>
    <lineage>
        <taxon>Eukaryota</taxon>
        <taxon>Metazoa</taxon>
        <taxon>Spiralia</taxon>
        <taxon>Lophotrochozoa</taxon>
        <taxon>Mollusca</taxon>
        <taxon>Gastropoda</taxon>
        <taxon>Heterobranchia</taxon>
        <taxon>Euthyneura</taxon>
        <taxon>Panpulmonata</taxon>
        <taxon>Hygrophila</taxon>
        <taxon>Lymnaeoidea</taxon>
        <taxon>Lymnaeidae</taxon>
        <taxon>Lymnaea</taxon>
    </lineage>
</organism>
<dbReference type="EMBL" id="CAXITT010000114">
    <property type="protein sequence ID" value="CAL1532366.1"/>
    <property type="molecule type" value="Genomic_DNA"/>
</dbReference>
<dbReference type="SUPFAM" id="SSF47986">
    <property type="entry name" value="DEATH domain"/>
    <property type="match status" value="1"/>
</dbReference>
<dbReference type="InterPro" id="IPR016729">
    <property type="entry name" value="FADD"/>
</dbReference>
<dbReference type="InterPro" id="IPR000488">
    <property type="entry name" value="Death_dom"/>
</dbReference>
<dbReference type="Pfam" id="PF00531">
    <property type="entry name" value="Death"/>
    <property type="match status" value="1"/>
</dbReference>
<dbReference type="AlphaFoldDB" id="A0AAV2HEW9"/>
<protein>
    <recommendedName>
        <fullName evidence="2">Death domain-containing protein</fullName>
    </recommendedName>
</protein>
<evidence type="ECO:0000259" key="2">
    <source>
        <dbReference type="PROSITE" id="PS50017"/>
    </source>
</evidence>
<dbReference type="PANTHER" id="PTHR15077">
    <property type="entry name" value="FAS-ASSOCIATING DEATH DOMAIN-CONTAINING PROTEIN FADD"/>
    <property type="match status" value="1"/>
</dbReference>
<dbReference type="Proteomes" id="UP001497497">
    <property type="component" value="Unassembled WGS sequence"/>
</dbReference>
<dbReference type="PANTHER" id="PTHR15077:SF12">
    <property type="entry name" value="DEATH DOMAIN-CONTAINING PROTEIN"/>
    <property type="match status" value="1"/>
</dbReference>
<dbReference type="InterPro" id="IPR011029">
    <property type="entry name" value="DEATH-like_dom_sf"/>
</dbReference>
<feature type="region of interest" description="Disordered" evidence="1">
    <location>
        <begin position="1"/>
        <end position="35"/>
    </location>
</feature>
<dbReference type="GO" id="GO:0007165">
    <property type="term" value="P:signal transduction"/>
    <property type="evidence" value="ECO:0007669"/>
    <property type="project" value="InterPro"/>
</dbReference>
<dbReference type="SMART" id="SM00005">
    <property type="entry name" value="DEATH"/>
    <property type="match status" value="1"/>
</dbReference>
<reference evidence="3 4" key="1">
    <citation type="submission" date="2024-04" db="EMBL/GenBank/DDBJ databases">
        <authorList>
            <consortium name="Genoscope - CEA"/>
            <person name="William W."/>
        </authorList>
    </citation>
    <scope>NUCLEOTIDE SEQUENCE [LARGE SCALE GENOMIC DNA]</scope>
</reference>